<protein>
    <submittedName>
        <fullName evidence="1">Uncharacterized protein</fullName>
    </submittedName>
</protein>
<dbReference type="Proteomes" id="UP000076502">
    <property type="component" value="Unassembled WGS sequence"/>
</dbReference>
<keyword evidence="2" id="KW-1185">Reference proteome</keyword>
<evidence type="ECO:0000313" key="2">
    <source>
        <dbReference type="Proteomes" id="UP000076502"/>
    </source>
</evidence>
<proteinExistence type="predicted"/>
<organism evidence="1 2">
    <name type="scientific">Dufourea novaeangliae</name>
    <name type="common">Sweat bee</name>
    <dbReference type="NCBI Taxonomy" id="178035"/>
    <lineage>
        <taxon>Eukaryota</taxon>
        <taxon>Metazoa</taxon>
        <taxon>Ecdysozoa</taxon>
        <taxon>Arthropoda</taxon>
        <taxon>Hexapoda</taxon>
        <taxon>Insecta</taxon>
        <taxon>Pterygota</taxon>
        <taxon>Neoptera</taxon>
        <taxon>Endopterygota</taxon>
        <taxon>Hymenoptera</taxon>
        <taxon>Apocrita</taxon>
        <taxon>Aculeata</taxon>
        <taxon>Apoidea</taxon>
        <taxon>Anthophila</taxon>
        <taxon>Halictidae</taxon>
        <taxon>Rophitinae</taxon>
        <taxon>Dufourea</taxon>
    </lineage>
</organism>
<accession>A0A154PE07</accession>
<dbReference type="EMBL" id="KQ434886">
    <property type="protein sequence ID" value="KZC10071.1"/>
    <property type="molecule type" value="Genomic_DNA"/>
</dbReference>
<name>A0A154PE07_DUFNO</name>
<reference evidence="1 2" key="1">
    <citation type="submission" date="2015-07" db="EMBL/GenBank/DDBJ databases">
        <title>The genome of Dufourea novaeangliae.</title>
        <authorList>
            <person name="Pan H."/>
            <person name="Kapheim K."/>
        </authorList>
    </citation>
    <scope>NUCLEOTIDE SEQUENCE [LARGE SCALE GENOMIC DNA]</scope>
    <source>
        <strain evidence="1">0120121106</strain>
        <tissue evidence="1">Whole body</tissue>
    </source>
</reference>
<sequence length="109" mass="12404">MRRSMVDVNSEDEGVFIKQNEWRWQSRGKGGLETPRGKNLCENEGVRDGRSISCTQRSEGNPFEFQVAMVGITTRLLENTTTENFRTFETIVSGDIPRSFVSVTPSREK</sequence>
<dbReference type="AlphaFoldDB" id="A0A154PE07"/>
<evidence type="ECO:0000313" key="1">
    <source>
        <dbReference type="EMBL" id="KZC10071.1"/>
    </source>
</evidence>
<gene>
    <name evidence="1" type="ORF">WN55_01054</name>
</gene>